<comment type="caution">
    <text evidence="1">The sequence shown here is derived from an EMBL/GenBank/DDBJ whole genome shotgun (WGS) entry which is preliminary data.</text>
</comment>
<proteinExistence type="predicted"/>
<sequence>MMNRTKNSRIFNSIAVSFIVLMFTACVPSLVEKTADASVPANYHNSQDTLNSPEYANEAVQDTINSAQVNWKEFFTDPYLNKLIEIGLENNQELNITLQEIMISQNEIQARKGEYLPYLGLRAGAGLDKAAEYTRDGAVEENLNIREEEAFPEPLPDYMIGAYATWEVDIWGKLHNAKKASVLRYLSSVEGKNFMVTNLIAEIANSYYELLALDNQLAIVERNIDIQSNALKIVRLQKQAARVTELAVKKFEAEVFKTRSLQFKFKQQIVETENRINFLIGRYPQPIERNAEAFVDLIPTHIKAGIPSQLLENRPDVKQAELDLKAAELDIQVAKARFYPSLGISASLGYQAFNPKYLLKTPQSLLYSLAGDITAPLINRNAIKADYQSANAMQIQAVYNYERTVLNAYIEVANQVSKIDNLGSSYDLIANQVAALTKSIDISNDLFKNARADYMEVLLTQRDALESKFELIETKKEQMNALVNMYQALGGGWN</sequence>
<keyword evidence="2" id="KW-1185">Reference proteome</keyword>
<dbReference type="Proteomes" id="UP000356253">
    <property type="component" value="Unassembled WGS sequence"/>
</dbReference>
<protein>
    <submittedName>
        <fullName evidence="1">Solvent efflux pump outer membrane protein SrpC</fullName>
    </submittedName>
</protein>
<name>A0AC61YAC9_9FLAO</name>
<evidence type="ECO:0000313" key="1">
    <source>
        <dbReference type="EMBL" id="VVV01459.1"/>
    </source>
</evidence>
<dbReference type="EMBL" id="CABVMM010000010">
    <property type="protein sequence ID" value="VVV01459.1"/>
    <property type="molecule type" value="Genomic_DNA"/>
</dbReference>
<organism evidence="1 2">
    <name type="scientific">Mesonia oceanica</name>
    <dbReference type="NCBI Taxonomy" id="2687242"/>
    <lineage>
        <taxon>Bacteria</taxon>
        <taxon>Pseudomonadati</taxon>
        <taxon>Bacteroidota</taxon>
        <taxon>Flavobacteriia</taxon>
        <taxon>Flavobacteriales</taxon>
        <taxon>Flavobacteriaceae</taxon>
        <taxon>Mesonia</taxon>
    </lineage>
</organism>
<evidence type="ECO:0000313" key="2">
    <source>
        <dbReference type="Proteomes" id="UP000356253"/>
    </source>
</evidence>
<gene>
    <name evidence="1" type="primary">srpC_1</name>
    <name evidence="1" type="ORF">FVB9532_02751</name>
</gene>
<accession>A0AC61YAC9</accession>
<reference evidence="1" key="1">
    <citation type="submission" date="2019-09" db="EMBL/GenBank/DDBJ databases">
        <authorList>
            <person name="Rodrigo-Torres L."/>
            <person name="Arahal R. D."/>
            <person name="Lucena T."/>
        </authorList>
    </citation>
    <scope>NUCLEOTIDE SEQUENCE</scope>
    <source>
        <strain evidence="1">ISS653</strain>
    </source>
</reference>